<dbReference type="EMBL" id="VIKU02000002">
    <property type="protein sequence ID" value="NHF59243.1"/>
    <property type="molecule type" value="Genomic_DNA"/>
</dbReference>
<organism evidence="2 3">
    <name type="scientific">Pelagihabitans pacificus</name>
    <dbReference type="NCBI Taxonomy" id="2696054"/>
    <lineage>
        <taxon>Bacteria</taxon>
        <taxon>Pseudomonadati</taxon>
        <taxon>Bacteroidota</taxon>
        <taxon>Flavobacteriia</taxon>
        <taxon>Flavobacteriales</taxon>
        <taxon>Flavobacteriaceae</taxon>
        <taxon>Pelagihabitans</taxon>
    </lineage>
</organism>
<feature type="domain" description="Transglutaminase-like" evidence="1">
    <location>
        <begin position="67"/>
        <end position="139"/>
    </location>
</feature>
<keyword evidence="3" id="KW-1185">Reference proteome</keyword>
<gene>
    <name evidence="2" type="ORF">FK220_007820</name>
</gene>
<protein>
    <submittedName>
        <fullName evidence="2">Transglutaminase domain-containing protein</fullName>
    </submittedName>
</protein>
<dbReference type="Pfam" id="PF01841">
    <property type="entry name" value="Transglut_core"/>
    <property type="match status" value="1"/>
</dbReference>
<dbReference type="PANTHER" id="PTHR33490:SF3">
    <property type="entry name" value="CONSERVED INTEGRAL MEMBRANE PROTEIN"/>
    <property type="match status" value="1"/>
</dbReference>
<dbReference type="InterPro" id="IPR002931">
    <property type="entry name" value="Transglutaminase-like"/>
</dbReference>
<evidence type="ECO:0000313" key="2">
    <source>
        <dbReference type="EMBL" id="NHF59243.1"/>
    </source>
</evidence>
<dbReference type="Gene3D" id="3.10.620.30">
    <property type="match status" value="1"/>
</dbReference>
<dbReference type="SUPFAM" id="SSF54001">
    <property type="entry name" value="Cysteine proteinases"/>
    <property type="match status" value="1"/>
</dbReference>
<accession>A0A967AS22</accession>
<proteinExistence type="predicted"/>
<dbReference type="InterPro" id="IPR038765">
    <property type="entry name" value="Papain-like_cys_pep_sf"/>
</dbReference>
<evidence type="ECO:0000259" key="1">
    <source>
        <dbReference type="SMART" id="SM00460"/>
    </source>
</evidence>
<dbReference type="AlphaFoldDB" id="A0A967AS22"/>
<reference evidence="2" key="2">
    <citation type="submission" date="2020-03" db="EMBL/GenBank/DDBJ databases">
        <title>Flavobacteriaceae bacterium strain TP-CH-4, a member of the family Flavobacteriaceae isolated from a deep-sea seamount.</title>
        <authorList>
            <person name="Zhang D.-C."/>
        </authorList>
    </citation>
    <scope>NUCLEOTIDE SEQUENCE</scope>
    <source>
        <strain evidence="2">TP-CH-4</strain>
    </source>
</reference>
<dbReference type="SMART" id="SM00460">
    <property type="entry name" value="TGc"/>
    <property type="match status" value="1"/>
</dbReference>
<comment type="caution">
    <text evidence="2">The sequence shown here is derived from an EMBL/GenBank/DDBJ whole genome shotgun (WGS) entry which is preliminary data.</text>
</comment>
<dbReference type="Proteomes" id="UP000707206">
    <property type="component" value="Unassembled WGS sequence"/>
</dbReference>
<name>A0A967AS22_9FLAO</name>
<reference evidence="2" key="1">
    <citation type="submission" date="2019-07" db="EMBL/GenBank/DDBJ databases">
        <authorList>
            <person name="De-Chao Zhang Q."/>
        </authorList>
    </citation>
    <scope>NUCLEOTIDE SEQUENCE</scope>
    <source>
        <strain evidence="2">TP-CH-4</strain>
    </source>
</reference>
<dbReference type="PANTHER" id="PTHR33490">
    <property type="entry name" value="BLR5614 PROTEIN-RELATED"/>
    <property type="match status" value="1"/>
</dbReference>
<sequence>MNGTYLNSTFFINSDHPKVLAYAHSKIEPHASDTEKSIALFEAVRDGYFYDPYHLDLRPQALVASNILQRRAAYCIEKAVLLCALLRAVGIPSRLNFGNVKNHIAVERIVNILKTDVLVFHGCTEVRLADHWIKLTPAFNKSLCEKLGVPVLEFDGKKDAVFQQYSDDGTVFMEYVHDYGSFDDLPYAKMLNSFSEHYPHLEIPEDLILNLD</sequence>
<evidence type="ECO:0000313" key="3">
    <source>
        <dbReference type="Proteomes" id="UP000707206"/>
    </source>
</evidence>
<dbReference type="RefSeq" id="WP_152573761.1">
    <property type="nucleotide sequence ID" value="NZ_VIKU02000002.1"/>
</dbReference>